<keyword evidence="3 10" id="KW-0812">Transmembrane</keyword>
<evidence type="ECO:0000256" key="8">
    <source>
        <dbReference type="ARBA" id="ARBA00023157"/>
    </source>
</evidence>
<name>A0A4R8VNC5_9MICO</name>
<feature type="transmembrane region" description="Helical" evidence="10">
    <location>
        <begin position="196"/>
        <end position="217"/>
    </location>
</feature>
<evidence type="ECO:0000256" key="6">
    <source>
        <dbReference type="ARBA" id="ARBA00023002"/>
    </source>
</evidence>
<evidence type="ECO:0000256" key="4">
    <source>
        <dbReference type="ARBA" id="ARBA00022719"/>
    </source>
</evidence>
<keyword evidence="9" id="KW-0676">Redox-active center</keyword>
<keyword evidence="4" id="KW-0874">Quinone</keyword>
<dbReference type="InterPro" id="IPR041714">
    <property type="entry name" value="VKOR_Actinobacteria"/>
</dbReference>
<dbReference type="GO" id="GO:0016020">
    <property type="term" value="C:membrane"/>
    <property type="evidence" value="ECO:0007669"/>
    <property type="project" value="UniProtKB-SubCell"/>
</dbReference>
<evidence type="ECO:0000256" key="10">
    <source>
        <dbReference type="SAM" id="Phobius"/>
    </source>
</evidence>
<protein>
    <submittedName>
        <fullName evidence="12">Vitamin K epoxide reductase family protein</fullName>
    </submittedName>
</protein>
<feature type="transmembrane region" description="Helical" evidence="10">
    <location>
        <begin position="110"/>
        <end position="129"/>
    </location>
</feature>
<proteinExistence type="inferred from homology"/>
<evidence type="ECO:0000313" key="12">
    <source>
        <dbReference type="EMBL" id="TFB85660.1"/>
    </source>
</evidence>
<evidence type="ECO:0000256" key="9">
    <source>
        <dbReference type="ARBA" id="ARBA00023284"/>
    </source>
</evidence>
<keyword evidence="5 10" id="KW-1133">Transmembrane helix</keyword>
<keyword evidence="8" id="KW-1015">Disulfide bond</keyword>
<evidence type="ECO:0000256" key="3">
    <source>
        <dbReference type="ARBA" id="ARBA00022692"/>
    </source>
</evidence>
<dbReference type="InterPro" id="IPR012932">
    <property type="entry name" value="VKOR"/>
</dbReference>
<organism evidence="12 13">
    <name type="scientific">Cryobacterium levicorallinum</name>
    <dbReference type="NCBI Taxonomy" id="995038"/>
    <lineage>
        <taxon>Bacteria</taxon>
        <taxon>Bacillati</taxon>
        <taxon>Actinomycetota</taxon>
        <taxon>Actinomycetes</taxon>
        <taxon>Micrococcales</taxon>
        <taxon>Microbacteriaceae</taxon>
        <taxon>Cryobacterium</taxon>
    </lineage>
</organism>
<comment type="caution">
    <text evidence="12">The sequence shown here is derived from an EMBL/GenBank/DDBJ whole genome shotgun (WGS) entry which is preliminary data.</text>
</comment>
<accession>A0A4R8VNC5</accession>
<feature type="domain" description="Vitamin K epoxide reductase" evidence="11">
    <location>
        <begin position="107"/>
        <end position="248"/>
    </location>
</feature>
<feature type="transmembrane region" description="Helical" evidence="10">
    <location>
        <begin position="229"/>
        <end position="247"/>
    </location>
</feature>
<comment type="similarity">
    <text evidence="2">Belongs to the VKOR family.</text>
</comment>
<dbReference type="Proteomes" id="UP000297963">
    <property type="component" value="Unassembled WGS sequence"/>
</dbReference>
<dbReference type="CDD" id="cd12922">
    <property type="entry name" value="VKOR_5"/>
    <property type="match status" value="1"/>
</dbReference>
<dbReference type="AlphaFoldDB" id="A0A4R8VNC5"/>
<evidence type="ECO:0000313" key="13">
    <source>
        <dbReference type="Proteomes" id="UP000297963"/>
    </source>
</evidence>
<sequence>MTAPSTGYSLVRGLHLREIPANLLLLHPALTPGVNSGTCALAANTAGRGTLLLGDFCPLSSVLVKHCGVCLSAAQRLPTIIACNRTKPRRAGGIITRVPQTERYHRPTGLAFFLIIAGIIAFAAAFALTLDKIHLLEDPNAQLSCSFSVLIGCATNLSSPQGAVFGFPNPLIGLAAWSVVITIGMAILAGARFARWFWVGFNVGVLGAIVFVIWLIGQSIFVLDVLCPWCMATWAVTIPVFLAVTLYNFKVGNLPGGASVRRAAAGAYSWMFVITIVCYIVFFIVAQVNMDVLNRL</sequence>
<evidence type="ECO:0000256" key="1">
    <source>
        <dbReference type="ARBA" id="ARBA00004141"/>
    </source>
</evidence>
<evidence type="ECO:0000256" key="7">
    <source>
        <dbReference type="ARBA" id="ARBA00023136"/>
    </source>
</evidence>
<evidence type="ECO:0000256" key="2">
    <source>
        <dbReference type="ARBA" id="ARBA00006214"/>
    </source>
</evidence>
<dbReference type="InterPro" id="IPR038354">
    <property type="entry name" value="VKOR_sf"/>
</dbReference>
<evidence type="ECO:0000259" key="11">
    <source>
        <dbReference type="SMART" id="SM00756"/>
    </source>
</evidence>
<dbReference type="SMART" id="SM00756">
    <property type="entry name" value="VKc"/>
    <property type="match status" value="1"/>
</dbReference>
<dbReference type="Pfam" id="PF07884">
    <property type="entry name" value="VKOR"/>
    <property type="match status" value="1"/>
</dbReference>
<gene>
    <name evidence="12" type="ORF">E3O11_06725</name>
</gene>
<comment type="subcellular location">
    <subcellularLocation>
        <location evidence="1">Membrane</location>
        <topology evidence="1">Multi-pass membrane protein</topology>
    </subcellularLocation>
</comment>
<reference evidence="12 13" key="1">
    <citation type="submission" date="2019-03" db="EMBL/GenBank/DDBJ databases">
        <title>Genomics of glacier-inhabiting Cryobacterium strains.</title>
        <authorList>
            <person name="Liu Q."/>
            <person name="Xin Y.-H."/>
        </authorList>
    </citation>
    <scope>NUCLEOTIDE SEQUENCE [LARGE SCALE GENOMIC DNA]</scope>
    <source>
        <strain evidence="12 13">Hh34</strain>
    </source>
</reference>
<evidence type="ECO:0000256" key="5">
    <source>
        <dbReference type="ARBA" id="ARBA00022989"/>
    </source>
</evidence>
<feature type="transmembrane region" description="Helical" evidence="10">
    <location>
        <begin position="267"/>
        <end position="286"/>
    </location>
</feature>
<dbReference type="Gene3D" id="1.20.1440.130">
    <property type="entry name" value="VKOR domain"/>
    <property type="match status" value="1"/>
</dbReference>
<keyword evidence="7 10" id="KW-0472">Membrane</keyword>
<dbReference type="GO" id="GO:0048038">
    <property type="term" value="F:quinone binding"/>
    <property type="evidence" value="ECO:0007669"/>
    <property type="project" value="UniProtKB-KW"/>
</dbReference>
<dbReference type="GO" id="GO:0016491">
    <property type="term" value="F:oxidoreductase activity"/>
    <property type="evidence" value="ECO:0007669"/>
    <property type="project" value="UniProtKB-KW"/>
</dbReference>
<keyword evidence="6" id="KW-0560">Oxidoreductase</keyword>
<feature type="transmembrane region" description="Helical" evidence="10">
    <location>
        <begin position="171"/>
        <end position="190"/>
    </location>
</feature>
<dbReference type="EMBL" id="SOFE01000012">
    <property type="protein sequence ID" value="TFB85660.1"/>
    <property type="molecule type" value="Genomic_DNA"/>
</dbReference>